<reference evidence="2" key="1">
    <citation type="submission" date="2021-02" db="EMBL/GenBank/DDBJ databases">
        <title>First Annotated Genome of the Yellow-green Alga Tribonema minus.</title>
        <authorList>
            <person name="Mahan K.M."/>
        </authorList>
    </citation>
    <scope>NUCLEOTIDE SEQUENCE</scope>
    <source>
        <strain evidence="2">UTEX B ZZ1240</strain>
    </source>
</reference>
<accession>A0A835YVB2</accession>
<feature type="compositionally biased region" description="Gly residues" evidence="1">
    <location>
        <begin position="137"/>
        <end position="165"/>
    </location>
</feature>
<evidence type="ECO:0000313" key="3">
    <source>
        <dbReference type="Proteomes" id="UP000664859"/>
    </source>
</evidence>
<organism evidence="2 3">
    <name type="scientific">Tribonema minus</name>
    <dbReference type="NCBI Taxonomy" id="303371"/>
    <lineage>
        <taxon>Eukaryota</taxon>
        <taxon>Sar</taxon>
        <taxon>Stramenopiles</taxon>
        <taxon>Ochrophyta</taxon>
        <taxon>PX clade</taxon>
        <taxon>Xanthophyceae</taxon>
        <taxon>Tribonematales</taxon>
        <taxon>Tribonemataceae</taxon>
        <taxon>Tribonema</taxon>
    </lineage>
</organism>
<dbReference type="AlphaFoldDB" id="A0A835YVB2"/>
<dbReference type="EMBL" id="JAFCMP010000334">
    <property type="protein sequence ID" value="KAG5181348.1"/>
    <property type="molecule type" value="Genomic_DNA"/>
</dbReference>
<evidence type="ECO:0000313" key="2">
    <source>
        <dbReference type="EMBL" id="KAG5181348.1"/>
    </source>
</evidence>
<feature type="region of interest" description="Disordered" evidence="1">
    <location>
        <begin position="429"/>
        <end position="491"/>
    </location>
</feature>
<evidence type="ECO:0000256" key="1">
    <source>
        <dbReference type="SAM" id="MobiDB-lite"/>
    </source>
</evidence>
<feature type="compositionally biased region" description="Gly residues" evidence="1">
    <location>
        <begin position="431"/>
        <end position="473"/>
    </location>
</feature>
<dbReference type="Proteomes" id="UP000664859">
    <property type="component" value="Unassembled WGS sequence"/>
</dbReference>
<keyword evidence="3" id="KW-1185">Reference proteome</keyword>
<dbReference type="InterPro" id="IPR029056">
    <property type="entry name" value="Ribokinase-like"/>
</dbReference>
<sequence>MRLSLGALIIGSATRRGAADWSLHGPSRTLSDAGPPPVQNFKFKPLLCAFAAPAGDWARVGAQLDRSVFLRVPRAAALRAATSRKVARGRDPADAAAHCARVDAPIYDALRGHEARAHVALTLRGCCEVGGGGGGGGDGGGSDGGGSSGARAGSEGGSGGGGGGRSAAVPGARHLALAAVSVRSSAAAAAEAVARAALRPPASPLPLLVLGLNPAVQRWFRLAAAARVGEVNRAAAAGAGAGGKGQNVAAALAQRGGGAGVVLAMFGTLDSGGGGEAAPIERAFAGSGVRVVAAPTAAGVRTCVTVIGGNGVTTELVGPWGGSVTAAEADALTRSLTSAAPAQPYKGVAVMGSLPPGVPPDYPATLLSALAAAAPAQQAAAASQLAGAHVVLDTTAAVPALLRAVRSAQAEAALKVNAEELLSLAAEAAESGGGGGGSGNGGGGGGSSGAGGGGSGGGGSGGSGGGDGGGGAGRDQCVNSDSPAMTRPENSLYDIADAEAFLEQAHVHKVWLAGGSGS</sequence>
<name>A0A835YVB2_9STRA</name>
<feature type="region of interest" description="Disordered" evidence="1">
    <location>
        <begin position="137"/>
        <end position="167"/>
    </location>
</feature>
<dbReference type="PANTHER" id="PTHR46566:SF2">
    <property type="entry name" value="ATP-DEPENDENT 6-PHOSPHOFRUCTOKINASE ISOZYME 2"/>
    <property type="match status" value="1"/>
</dbReference>
<dbReference type="PANTHER" id="PTHR46566">
    <property type="entry name" value="1-PHOSPHOFRUCTOKINASE-RELATED"/>
    <property type="match status" value="1"/>
</dbReference>
<dbReference type="Gene3D" id="3.40.1190.20">
    <property type="match status" value="1"/>
</dbReference>
<gene>
    <name evidence="2" type="ORF">JKP88DRAFT_261173</name>
</gene>
<protein>
    <submittedName>
        <fullName evidence="2">Uncharacterized protein</fullName>
    </submittedName>
</protein>
<comment type="caution">
    <text evidence="2">The sequence shown here is derived from an EMBL/GenBank/DDBJ whole genome shotgun (WGS) entry which is preliminary data.</text>
</comment>
<dbReference type="SUPFAM" id="SSF53613">
    <property type="entry name" value="Ribokinase-like"/>
    <property type="match status" value="1"/>
</dbReference>
<proteinExistence type="predicted"/>